<sequence>MDKAKKALTVDEYLAVLPVDVNRTLSRLRQTIRAAAPQAEEVMSYQIPTYKYKGALLHFAAFKNHCGLYVVNKDILTMFAQELDGYNTSGTTIHFTPAKPIPLGLVKKIVTMRLEQNDAL</sequence>
<evidence type="ECO:0000259" key="1">
    <source>
        <dbReference type="Pfam" id="PF08818"/>
    </source>
</evidence>
<feature type="domain" description="YdhG-like" evidence="1">
    <location>
        <begin position="24"/>
        <end position="111"/>
    </location>
</feature>
<protein>
    <submittedName>
        <fullName evidence="2">DUF1801 domain-containing protein</fullName>
    </submittedName>
</protein>
<organism evidence="2 3">
    <name type="scientific">Mucilaginibacter hurinus</name>
    <dbReference type="NCBI Taxonomy" id="2201324"/>
    <lineage>
        <taxon>Bacteria</taxon>
        <taxon>Pseudomonadati</taxon>
        <taxon>Bacteroidota</taxon>
        <taxon>Sphingobacteriia</taxon>
        <taxon>Sphingobacteriales</taxon>
        <taxon>Sphingobacteriaceae</taxon>
        <taxon>Mucilaginibacter</taxon>
    </lineage>
</organism>
<accession>A0A367GRZ1</accession>
<dbReference type="Proteomes" id="UP000253209">
    <property type="component" value="Unassembled WGS sequence"/>
</dbReference>
<keyword evidence="3" id="KW-1185">Reference proteome</keyword>
<evidence type="ECO:0000313" key="2">
    <source>
        <dbReference type="EMBL" id="RCH56209.1"/>
    </source>
</evidence>
<dbReference type="Gene3D" id="3.90.1150.200">
    <property type="match status" value="1"/>
</dbReference>
<gene>
    <name evidence="2" type="ORF">DJ568_05605</name>
</gene>
<dbReference type="RefSeq" id="WP_114004246.1">
    <property type="nucleotide sequence ID" value="NZ_QGDC01000002.1"/>
</dbReference>
<comment type="caution">
    <text evidence="2">The sequence shown here is derived from an EMBL/GenBank/DDBJ whole genome shotgun (WGS) entry which is preliminary data.</text>
</comment>
<dbReference type="InterPro" id="IPR014922">
    <property type="entry name" value="YdhG-like"/>
</dbReference>
<dbReference type="SUPFAM" id="SSF159888">
    <property type="entry name" value="YdhG-like"/>
    <property type="match status" value="1"/>
</dbReference>
<dbReference type="EMBL" id="QGDC01000002">
    <property type="protein sequence ID" value="RCH56209.1"/>
    <property type="molecule type" value="Genomic_DNA"/>
</dbReference>
<dbReference type="OrthoDB" id="115213at2"/>
<dbReference type="AlphaFoldDB" id="A0A367GRZ1"/>
<evidence type="ECO:0000313" key="3">
    <source>
        <dbReference type="Proteomes" id="UP000253209"/>
    </source>
</evidence>
<dbReference type="Pfam" id="PF08818">
    <property type="entry name" value="DUF1801"/>
    <property type="match status" value="1"/>
</dbReference>
<name>A0A367GRZ1_9SPHI</name>
<reference evidence="2 3" key="1">
    <citation type="submission" date="2018-05" db="EMBL/GenBank/DDBJ databases">
        <title>Mucilaginibacter hurinus sp. nov., isolated from briquette warehouse soil.</title>
        <authorList>
            <person name="Choi L."/>
        </authorList>
    </citation>
    <scope>NUCLEOTIDE SEQUENCE [LARGE SCALE GENOMIC DNA]</scope>
    <source>
        <strain evidence="2 3">ZR32</strain>
    </source>
</reference>
<proteinExistence type="predicted"/>